<dbReference type="EMBL" id="CP081495">
    <property type="protein sequence ID" value="UYW02137.1"/>
    <property type="molecule type" value="Genomic_DNA"/>
</dbReference>
<organism evidence="4 5">
    <name type="scientific">Flavobacterium agricola</name>
    <dbReference type="NCBI Taxonomy" id="2870839"/>
    <lineage>
        <taxon>Bacteria</taxon>
        <taxon>Pseudomonadati</taxon>
        <taxon>Bacteroidota</taxon>
        <taxon>Flavobacteriia</taxon>
        <taxon>Flavobacteriales</taxon>
        <taxon>Flavobacteriaceae</taxon>
        <taxon>Flavobacterium</taxon>
    </lineage>
</organism>
<sequence>MKNLIYGAIALLSPLFTAFAQMPLKKQITVNNTNWTYYEAGPKNKNTIVLLYGWPQTSYVWRHNIQALSKNNHVIALDLPGMNPNSTVEQYDTKYIATLLNQFLKNLQITKPHVVGHDIGGWVAAAYAIHYEDELATLTVIDAGIPGLMKPEVFAPENAVKIWQFYFNAVNDIPEFLLDGKETEYLTWYFTNKAYNKKAISTDDILVYAAAYKNNMKPGFDYYRAFQQSSKQNVQLKNKLKLPVLAVGGKYAMANQVGLAMQEIANNVNTVVIEDSGHYVPEEQPEKLNQILLQHIQ</sequence>
<feature type="domain" description="AB hydrolase-1" evidence="3">
    <location>
        <begin position="47"/>
        <end position="284"/>
    </location>
</feature>
<evidence type="ECO:0000256" key="2">
    <source>
        <dbReference type="SAM" id="SignalP"/>
    </source>
</evidence>
<feature type="signal peptide" evidence="2">
    <location>
        <begin position="1"/>
        <end position="20"/>
    </location>
</feature>
<dbReference type="SUPFAM" id="SSF53474">
    <property type="entry name" value="alpha/beta-Hydrolases"/>
    <property type="match status" value="1"/>
</dbReference>
<proteinExistence type="predicted"/>
<dbReference type="Pfam" id="PF00561">
    <property type="entry name" value="Abhydrolase_1"/>
    <property type="match status" value="1"/>
</dbReference>
<evidence type="ECO:0000259" key="3">
    <source>
        <dbReference type="Pfam" id="PF00561"/>
    </source>
</evidence>
<reference evidence="4" key="1">
    <citation type="submission" date="2021-08" db="EMBL/GenBank/DDBJ databases">
        <title>Flavobacterium sp. strain CC-SYL302.</title>
        <authorList>
            <person name="Lin S.-Y."/>
            <person name="Lee T.-H."/>
            <person name="Young C.-C."/>
        </authorList>
    </citation>
    <scope>NUCLEOTIDE SEQUENCE</scope>
    <source>
        <strain evidence="4">CC-SYL302</strain>
    </source>
</reference>
<dbReference type="Gene3D" id="3.40.50.1820">
    <property type="entry name" value="alpha/beta hydrolase"/>
    <property type="match status" value="1"/>
</dbReference>
<dbReference type="PROSITE" id="PS00560">
    <property type="entry name" value="CARBOXYPEPT_SER_HIS"/>
    <property type="match status" value="1"/>
</dbReference>
<keyword evidence="2" id="KW-0732">Signal</keyword>
<feature type="chain" id="PRO_5045504619" evidence="2">
    <location>
        <begin position="21"/>
        <end position="297"/>
    </location>
</feature>
<dbReference type="PANTHER" id="PTHR43329">
    <property type="entry name" value="EPOXIDE HYDROLASE"/>
    <property type="match status" value="1"/>
</dbReference>
<keyword evidence="5" id="KW-1185">Reference proteome</keyword>
<accession>A0ABY6M0Q3</accession>
<name>A0ABY6M0Q3_9FLAO</name>
<protein>
    <submittedName>
        <fullName evidence="4">Alpha/beta hydrolase</fullName>
    </submittedName>
</protein>
<dbReference type="Proteomes" id="UP001163328">
    <property type="component" value="Chromosome"/>
</dbReference>
<evidence type="ECO:0000256" key="1">
    <source>
        <dbReference type="ARBA" id="ARBA00022801"/>
    </source>
</evidence>
<dbReference type="InterPro" id="IPR029058">
    <property type="entry name" value="AB_hydrolase_fold"/>
</dbReference>
<dbReference type="InterPro" id="IPR033124">
    <property type="entry name" value="Ser_caboxypep_his_AS"/>
</dbReference>
<keyword evidence="1 4" id="KW-0378">Hydrolase</keyword>
<dbReference type="InterPro" id="IPR000639">
    <property type="entry name" value="Epox_hydrolase-like"/>
</dbReference>
<evidence type="ECO:0000313" key="4">
    <source>
        <dbReference type="EMBL" id="UYW02137.1"/>
    </source>
</evidence>
<dbReference type="InterPro" id="IPR000073">
    <property type="entry name" value="AB_hydrolase_1"/>
</dbReference>
<dbReference type="GO" id="GO:0016787">
    <property type="term" value="F:hydrolase activity"/>
    <property type="evidence" value="ECO:0007669"/>
    <property type="project" value="UniProtKB-KW"/>
</dbReference>
<gene>
    <name evidence="4" type="ORF">K5I29_04345</name>
</gene>
<evidence type="ECO:0000313" key="5">
    <source>
        <dbReference type="Proteomes" id="UP001163328"/>
    </source>
</evidence>
<dbReference type="RefSeq" id="WP_264434631.1">
    <property type="nucleotide sequence ID" value="NZ_CP081495.1"/>
</dbReference>
<dbReference type="PRINTS" id="PR00412">
    <property type="entry name" value="EPOXHYDRLASE"/>
</dbReference>